<dbReference type="GO" id="GO:0016616">
    <property type="term" value="F:oxidoreductase activity, acting on the CH-OH group of donors, NAD or NADP as acceptor"/>
    <property type="evidence" value="ECO:0007669"/>
    <property type="project" value="UniProtKB-ARBA"/>
</dbReference>
<dbReference type="SMART" id="SM00822">
    <property type="entry name" value="PKS_KR"/>
    <property type="match status" value="1"/>
</dbReference>
<reference evidence="5 6" key="1">
    <citation type="submission" date="2017-03" db="EMBL/GenBank/DDBJ databases">
        <title>Genomes of endolithic fungi from Antarctica.</title>
        <authorList>
            <person name="Coleine C."/>
            <person name="Masonjones S."/>
            <person name="Stajich J.E."/>
        </authorList>
    </citation>
    <scope>NUCLEOTIDE SEQUENCE [LARGE SCALE GENOMIC DNA]</scope>
    <source>
        <strain evidence="5 6">CCFEE 6314</strain>
    </source>
</reference>
<evidence type="ECO:0000256" key="1">
    <source>
        <dbReference type="ARBA" id="ARBA00006484"/>
    </source>
</evidence>
<organism evidence="5 6">
    <name type="scientific">Exophiala mesophila</name>
    <name type="common">Black yeast-like fungus</name>
    <dbReference type="NCBI Taxonomy" id="212818"/>
    <lineage>
        <taxon>Eukaryota</taxon>
        <taxon>Fungi</taxon>
        <taxon>Dikarya</taxon>
        <taxon>Ascomycota</taxon>
        <taxon>Pezizomycotina</taxon>
        <taxon>Eurotiomycetes</taxon>
        <taxon>Chaetothyriomycetidae</taxon>
        <taxon>Chaetothyriales</taxon>
        <taxon>Herpotrichiellaceae</taxon>
        <taxon>Exophiala</taxon>
    </lineage>
</organism>
<keyword evidence="2" id="KW-0521">NADP</keyword>
<dbReference type="PANTHER" id="PTHR43008">
    <property type="entry name" value="BENZIL REDUCTASE"/>
    <property type="match status" value="1"/>
</dbReference>
<gene>
    <name evidence="5" type="ORF">B0A52_00424</name>
</gene>
<dbReference type="FunFam" id="3.40.50.720:FF:000084">
    <property type="entry name" value="Short-chain dehydrogenase reductase"/>
    <property type="match status" value="1"/>
</dbReference>
<dbReference type="AlphaFoldDB" id="A0A438NK09"/>
<dbReference type="OrthoDB" id="5325318at2759"/>
<accession>A0A438NK09</accession>
<proteinExistence type="inferred from homology"/>
<dbReference type="PANTHER" id="PTHR43008:SF4">
    <property type="entry name" value="CHAIN DEHYDROGENASE, PUTATIVE (AFU_ORTHOLOGUE AFUA_4G08710)-RELATED"/>
    <property type="match status" value="1"/>
</dbReference>
<dbReference type="SUPFAM" id="SSF51735">
    <property type="entry name" value="NAD(P)-binding Rossmann-fold domains"/>
    <property type="match status" value="1"/>
</dbReference>
<keyword evidence="3" id="KW-0560">Oxidoreductase</keyword>
<comment type="similarity">
    <text evidence="1">Belongs to the short-chain dehydrogenases/reductases (SDR) family.</text>
</comment>
<dbReference type="PRINTS" id="PR00080">
    <property type="entry name" value="SDRFAMILY"/>
</dbReference>
<name>A0A438NK09_EXOME</name>
<dbReference type="Proteomes" id="UP000288859">
    <property type="component" value="Unassembled WGS sequence"/>
</dbReference>
<evidence type="ECO:0000259" key="4">
    <source>
        <dbReference type="SMART" id="SM00822"/>
    </source>
</evidence>
<dbReference type="EMBL" id="NAJM01000001">
    <property type="protein sequence ID" value="RVX76067.1"/>
    <property type="molecule type" value="Genomic_DNA"/>
</dbReference>
<dbReference type="InterPro" id="IPR002347">
    <property type="entry name" value="SDR_fam"/>
</dbReference>
<dbReference type="Pfam" id="PF13561">
    <property type="entry name" value="adh_short_C2"/>
    <property type="match status" value="1"/>
</dbReference>
<feature type="domain" description="Ketoreductase" evidence="4">
    <location>
        <begin position="20"/>
        <end position="193"/>
    </location>
</feature>
<sequence length="271" mass="29212">MSLHDGDLKAVRPMFELKGRNYIITGGGRGIGYAATRAIAEMGGNVVVLDILDKPVQDFETLESEFGVKAKYFQTDVTEETSLNGAFEQAIAELGTLDGCVTAAGIAYDKPFLEQDWKQAKRVMDINVNGTFFSAQLAARQMAKQGTGGSIVLVASVCAHVALPGSRLSSYHASKGAVKMLSTALSIELAPHKIRCNIISPGYIESDMTKALREQVPEYYEIMHTEPPLKRIGDRNDLAPAIVYLLSDAASYTTGAEILVTGGIHAGRLDR</sequence>
<comment type="caution">
    <text evidence="5">The sequence shown here is derived from an EMBL/GenBank/DDBJ whole genome shotgun (WGS) entry which is preliminary data.</text>
</comment>
<evidence type="ECO:0000313" key="5">
    <source>
        <dbReference type="EMBL" id="RVX76067.1"/>
    </source>
</evidence>
<evidence type="ECO:0000256" key="2">
    <source>
        <dbReference type="ARBA" id="ARBA00022857"/>
    </source>
</evidence>
<dbReference type="InterPro" id="IPR036291">
    <property type="entry name" value="NAD(P)-bd_dom_sf"/>
</dbReference>
<dbReference type="VEuPathDB" id="FungiDB:PV10_06676"/>
<protein>
    <recommendedName>
        <fullName evidence="4">Ketoreductase domain-containing protein</fullName>
    </recommendedName>
</protein>
<dbReference type="GO" id="GO:0050664">
    <property type="term" value="F:oxidoreductase activity, acting on NAD(P)H, oxygen as acceptor"/>
    <property type="evidence" value="ECO:0007669"/>
    <property type="project" value="TreeGrafter"/>
</dbReference>
<dbReference type="PRINTS" id="PR00081">
    <property type="entry name" value="GDHRDH"/>
</dbReference>
<dbReference type="Gene3D" id="3.40.50.720">
    <property type="entry name" value="NAD(P)-binding Rossmann-like Domain"/>
    <property type="match status" value="1"/>
</dbReference>
<dbReference type="InterPro" id="IPR057326">
    <property type="entry name" value="KR_dom"/>
</dbReference>
<evidence type="ECO:0000313" key="6">
    <source>
        <dbReference type="Proteomes" id="UP000288859"/>
    </source>
</evidence>
<evidence type="ECO:0000256" key="3">
    <source>
        <dbReference type="ARBA" id="ARBA00023002"/>
    </source>
</evidence>